<proteinExistence type="predicted"/>
<reference evidence="2" key="1">
    <citation type="submission" date="2021-06" db="EMBL/GenBank/DDBJ databases">
        <authorList>
            <person name="Nardi T."/>
            <person name="Nardi T."/>
        </authorList>
    </citation>
    <scope>NUCLEOTIDE SEQUENCE</scope>
</reference>
<name>A0A8S4C4F1_9ACAR</name>
<feature type="transmembrane region" description="Helical" evidence="1">
    <location>
        <begin position="119"/>
        <end position="137"/>
    </location>
</feature>
<feature type="transmembrane region" description="Helical" evidence="1">
    <location>
        <begin position="208"/>
        <end position="226"/>
    </location>
</feature>
<protein>
    <recommendedName>
        <fullName evidence="4">Phosphatidic acid phosphatase type 2/haloperoxidase domain-containing protein</fullName>
    </recommendedName>
</protein>
<feature type="transmembrane region" description="Helical" evidence="1">
    <location>
        <begin position="91"/>
        <end position="113"/>
    </location>
</feature>
<comment type="caution">
    <text evidence="2">The sequence shown here is derived from an EMBL/GenBank/DDBJ whole genome shotgun (WGS) entry which is preliminary data.</text>
</comment>
<sequence>MELVHPFFIRLSENWFIALIFLLSYRKDFTGFFKLLALTIGLSSSLNAFLKELWQVPLDPSLGKVWWGFPRGHIQNAAIFYLELALYARKLWVFIISTIILYGISEAFIYYKFHDTLEIVAAISIALILLTIINLVYEFNKSAEVLTLIYGIVTVILSSWIFFFNLTKELTHYSWLFITLAMSLAIAITTNLFSYYDLHFKDLILNKKLDILVGLSFCVVAAFIMQAFKLKLPPHTPILYFFTSFILFFSITYLVPVLRFNFFKRRVVNAI</sequence>
<keyword evidence="1" id="KW-1133">Transmembrane helix</keyword>
<evidence type="ECO:0000313" key="3">
    <source>
        <dbReference type="Proteomes" id="UP000837675"/>
    </source>
</evidence>
<keyword evidence="3" id="KW-1185">Reference proteome</keyword>
<evidence type="ECO:0008006" key="4">
    <source>
        <dbReference type="Google" id="ProtNLM"/>
    </source>
</evidence>
<accession>A0A8S4C4F1</accession>
<evidence type="ECO:0000256" key="1">
    <source>
        <dbReference type="SAM" id="Phobius"/>
    </source>
</evidence>
<feature type="transmembrane region" description="Helical" evidence="1">
    <location>
        <begin position="238"/>
        <end position="258"/>
    </location>
</feature>
<organism evidence="2 3">
    <name type="scientific">Hyalomma marginatum</name>
    <dbReference type="NCBI Taxonomy" id="34627"/>
    <lineage>
        <taxon>Eukaryota</taxon>
        <taxon>Metazoa</taxon>
        <taxon>Ecdysozoa</taxon>
        <taxon>Arthropoda</taxon>
        <taxon>Chelicerata</taxon>
        <taxon>Arachnida</taxon>
        <taxon>Acari</taxon>
        <taxon>Parasitiformes</taxon>
        <taxon>Ixodida</taxon>
        <taxon>Ixodoidea</taxon>
        <taxon>Ixodidae</taxon>
        <taxon>Hyalomminae</taxon>
        <taxon>Hyalomma</taxon>
    </lineage>
</organism>
<dbReference type="AlphaFoldDB" id="A0A8S4C4F1"/>
<keyword evidence="1" id="KW-0472">Membrane</keyword>
<keyword evidence="1" id="KW-0812">Transmembrane</keyword>
<dbReference type="EMBL" id="CAJVAF010000356">
    <property type="protein sequence ID" value="CAG7600597.1"/>
    <property type="molecule type" value="Genomic_DNA"/>
</dbReference>
<dbReference type="Proteomes" id="UP000837675">
    <property type="component" value="Unassembled WGS sequence"/>
</dbReference>
<feature type="transmembrane region" description="Helical" evidence="1">
    <location>
        <begin position="175"/>
        <end position="196"/>
    </location>
</feature>
<feature type="transmembrane region" description="Helical" evidence="1">
    <location>
        <begin position="144"/>
        <end position="163"/>
    </location>
</feature>
<gene>
    <name evidence="2" type="ORF">MHYMCMPASI_01192</name>
</gene>
<evidence type="ECO:0000313" key="2">
    <source>
        <dbReference type="EMBL" id="CAG7600597.1"/>
    </source>
</evidence>